<reference evidence="16" key="1">
    <citation type="submission" date="2023-11" db="EMBL/GenBank/DDBJ databases">
        <authorList>
            <person name="De Vega J J."/>
            <person name="De Vega J J."/>
        </authorList>
    </citation>
    <scope>NUCLEOTIDE SEQUENCE</scope>
</reference>
<dbReference type="InterPro" id="IPR016024">
    <property type="entry name" value="ARM-type_fold"/>
</dbReference>
<gene>
    <name evidence="16" type="ORF">MYCIT1_LOCUS5048</name>
</gene>
<dbReference type="InterPro" id="IPR029473">
    <property type="entry name" value="MOR2-PAG1_mid"/>
</dbReference>
<dbReference type="SUPFAM" id="SSF52540">
    <property type="entry name" value="P-loop containing nucleoside triphosphate hydrolases"/>
    <property type="match status" value="1"/>
</dbReference>
<keyword evidence="5" id="KW-0547">Nucleotide-binding</keyword>
<dbReference type="InterPro" id="IPR025481">
    <property type="entry name" value="Cell_Morphogen_C"/>
</dbReference>
<feature type="domain" description="Cell morphogenesis protein N-terminal" evidence="13">
    <location>
        <begin position="581"/>
        <end position="1133"/>
    </location>
</feature>
<comment type="subcellular location">
    <subcellularLocation>
        <location evidence="1">Endoplasmic reticulum membrane</location>
        <topology evidence="1">Single-pass membrane protein</topology>
    </subcellularLocation>
</comment>
<evidence type="ECO:0000256" key="12">
    <source>
        <dbReference type="SAM" id="Phobius"/>
    </source>
</evidence>
<evidence type="ECO:0000256" key="5">
    <source>
        <dbReference type="ARBA" id="ARBA00022741"/>
    </source>
</evidence>
<keyword evidence="8" id="KW-0342">GTP-binding</keyword>
<evidence type="ECO:0000259" key="14">
    <source>
        <dbReference type="Pfam" id="PF14225"/>
    </source>
</evidence>
<evidence type="ECO:0000256" key="2">
    <source>
        <dbReference type="ARBA" id="ARBA00005619"/>
    </source>
</evidence>
<dbReference type="GO" id="GO:0005525">
    <property type="term" value="F:GTP binding"/>
    <property type="evidence" value="ECO:0007669"/>
    <property type="project" value="UniProtKB-KW"/>
</dbReference>
<evidence type="ECO:0000256" key="1">
    <source>
        <dbReference type="ARBA" id="ARBA00004389"/>
    </source>
</evidence>
<dbReference type="InterPro" id="IPR025614">
    <property type="entry name" value="Cell_morpho_N"/>
</dbReference>
<keyword evidence="9 12" id="KW-0472">Membrane</keyword>
<dbReference type="GO" id="GO:0030427">
    <property type="term" value="C:site of polarized growth"/>
    <property type="evidence" value="ECO:0007669"/>
    <property type="project" value="TreeGrafter"/>
</dbReference>
<dbReference type="InterPro" id="IPR027417">
    <property type="entry name" value="P-loop_NTPase"/>
</dbReference>
<evidence type="ECO:0000256" key="11">
    <source>
        <dbReference type="SAM" id="MobiDB-lite"/>
    </source>
</evidence>
<feature type="domain" description="Cell morphogenesis protein C-terminal" evidence="14">
    <location>
        <begin position="2196"/>
        <end position="2446"/>
    </location>
</feature>
<dbReference type="Pfam" id="PF14225">
    <property type="entry name" value="MOR2-PAG1_C"/>
    <property type="match status" value="1"/>
</dbReference>
<evidence type="ECO:0000256" key="6">
    <source>
        <dbReference type="ARBA" id="ARBA00022824"/>
    </source>
</evidence>
<dbReference type="PANTHER" id="PTHR12295:SF30">
    <property type="entry name" value="PROTEIN FURRY"/>
    <property type="match status" value="1"/>
</dbReference>
<feature type="compositionally biased region" description="Polar residues" evidence="11">
    <location>
        <begin position="411"/>
        <end position="421"/>
    </location>
</feature>
<comment type="caution">
    <text evidence="16">The sequence shown here is derived from an EMBL/GenBank/DDBJ whole genome shotgun (WGS) entry which is preliminary data.</text>
</comment>
<sequence>MTSENGNDASAAPVITPETVPLVTSQTLLVASLLFAVLCLGILVFFTRRKSRANGKLLLLVGAPDSGKTAILSQLVYREALPTHTSLQTNASVVALENKSLTVVDIPGHPRIRSQVSEHVADAKTIVFVVDASTISRNGPAVAEHLHLVLNAVMSLPPSHTLPALLILAHKTDLIKSGAVSTAAEAQAITRVKTILERELEKRKVSQAGGVGIEGLGEEGEKTEMGGLESTDFDEEEFNTPTPFGRTGGSGGHGLFGGFGSSVGSDSPTSMTPTLGFERAFLPSHSRGDSVASEDSGHSITTRFTAKSSTPFAHSAQSSIAAPTGFTKKTSFASIRAAFKSAAKSSDPPPVPHIDHQAYPVLKNPFNRSTTSLNQSRGPSTANSSFIRPPTPGSGDARRPTRSKSHGYAKSQHSQTGSIFQYSDGGSDHGHTHGFSSSSPPPVPRMPNAFGFAPRSETPDFDDDKVVIDPKTPSDYALHAVFIRFAASCESKIDMFLQESMDQEPLLVDLMGPGIDPKLDDILNSLGKIAQKHPKPVVDSIMRWRRSQSENVPSDAIRFHVASSPGPSRGRNADIPALLHERKSLASIYVMCRALIAVLQTISKDALGESLGYSLEETTFEQFRKPDLKLLSQSANHRINAELYATLLGHLANIRFVSVTDRFLAELGPVANGQVPRDLEMKYENLVKGINHIQIKVWPPEAFEEGAEFLESLAKSFVQAHGFRLKTAFAEALTRILHPISKTAQAETNNPQWAKAIEMIHPKAKEMMSKPRYWHAAFPLVITSLCIAPQAYFLKNWVSCFETSLPRLKEKGYRTAVLNGMLRLVWTYLYRCQESASTTQTKLDTLFRHFFPAGRQIVTPSENHRVEPFVYMVHFALSRHFEFGRDLCLELMQESAIIQAGGLTSQMGPERTAISIQAILLSLHAIEKDLQTPTWPSLVDFSVYPSPDDYPTSSAFVPPTLLSKPGIQDLFDRCGKVVGLIAASCASAIGHMTIFDEQWRLNPAYEESHNFIVRRHPEGGTVAYPMSLVPQIGLLQSCFQAWPRCLHSSLDMADAVDMLIRGVIHVEPLLGEVSTAALRRFMDDRTAAAVVLGRLSLFLFDPARIAQQGSGTTIFVSSPTVLNLWAGLVDSWIQDMVKQSVESLAEDEQTIEQLCGQIEAGALFLLSSETWSIHSLGLRVIRVLGQLVAHISPDQTSPSDMPVTFLPIVELLHGKGGNKDYLKGYEALLDRDELERLEQWQESKRVDVPLRIADSDTDKDRKIWRHLFPTFMRQCMELSFPSVVLFRETVVAATTKYHPIILHLAGLSSSRLPSGRGLDKDKDKDKDGFRQVKDNKIVLDQWQIWVKLLCSTATMSESHRAMAQLGRDHSRAPSDANFERERFSTMRGLLRYLTPFLDSEYTPFRDAAVVCVSSFPNTVYSQLLDDLSLLAGRQFYDEPRSKTGSNLAVDQGLSTPRLQHEDKFRLNPATAGERTRRQERLYSAVARIYFLTAHNLQLQRSSGLQAALHSVLKFVRNTQAYLASSDNRDNYSFQRLRRYFCGTVELLFDGFAALPDSDRFFTANMHLSLYRLCEEWCQFGPQAEGVTQRLILMQRAAASSAAELDRNQSVRRFQNETLLLSYSAVGALSSLCQKAYFPPETSSSESPVDRFPSEFLRPLTAHAVLDRIAAILACDHVPSQTRGKKALRSLLTASATDPLLLDESLRRSLVLTDNLDSSSVRFFQVLADIVCSGEQHDFSFAQVVCLGLSNLCHPLLEIRSHAFNMLEAIHQQSGGLIPMSHLEATATSLASGTYIHSHRLVSDALANEHGDQAAAILAQFAHWLAQMHHLPAVTNVPLVLLQSLSFWSSNIELMNPDKTSLSHESHSALYHLMNLMMRYGKSHTEQMSALWMRLVEPPRQSNGHAVVRFLLEQSQKVGSTAFIDCAANVVACLCQTEIGRPIFEDLCSVIEPARMLPAIDHKLAFPEADAMELWADLDALFASDEPKLSLGSAQFAWLFLADVALECYWQLQSQLPSLLHVVFSHVDHRNALVRSRAHRLLFQILKSWAAGYDELPDRAEYPTRAAIKASISALESEAESMYWKEEESGVQVEPKMKWLSARVVEILLPLCPSLTDEWGSLALHWGTSCAIRGTAFRSLQIYRAMMVRVHPRDLGELLPRLSNTIAASDDNLRSFTAEILRTMHAMIMEVDSAALPQIFWSACAALSTTVEQEFVHVLAILDTLMTRLDFDDPACAELLLSRQPLGWTGPAYLQPALLAGLRSSTTYDGTMKLLQLLSKVDDSRFVDPTPGRLRDLYTVILPACLQSMSPDTPNDPALKEFAGNVAVLAEGDGLQSIQRIMTSFAKGHFRTRDDFLRQSVFSLREHYGSEYWTEVVTLLLGLVLNRQRWLRVQAMQILKVLFQQRETRNPVELLGSELLMPLLRLLETDLAPQALEVLEEPMVMSGGLPAKHVLRMSMHGPRQATKDANSAAVVFGVPELSGWCVAQADTLRNSCRANVMAVCDMVSLPTRPSRIDFEPEVEALAISGPQHEDLGGLVQNLHDLTTFFQDDSERSSETGSFTIPDKRLEARVAAILAKSISSENIADGPQTPFRDVFHVDSMSSAEDSDEYSDSDSELDAFIYDSPAIYRSAPNGLRL</sequence>
<dbReference type="Pfam" id="PF09439">
    <property type="entry name" value="SRPRB"/>
    <property type="match status" value="1"/>
</dbReference>
<name>A0AAD2GW37_9AGAR</name>
<dbReference type="Gene3D" id="3.40.50.300">
    <property type="entry name" value="P-loop containing nucleotide triphosphate hydrolases"/>
    <property type="match status" value="1"/>
</dbReference>
<keyword evidence="17" id="KW-1185">Reference proteome</keyword>
<keyword evidence="10" id="KW-0675">Receptor</keyword>
<comment type="similarity">
    <text evidence="2">Belongs to the SRP receptor beta subunit family.</text>
</comment>
<dbReference type="Pfam" id="PF14228">
    <property type="entry name" value="MOR2-PAG1_mid"/>
    <property type="match status" value="1"/>
</dbReference>
<dbReference type="GO" id="GO:0000902">
    <property type="term" value="P:cell morphogenesis"/>
    <property type="evidence" value="ECO:0007669"/>
    <property type="project" value="InterPro"/>
</dbReference>
<evidence type="ECO:0000259" key="13">
    <source>
        <dbReference type="Pfam" id="PF14222"/>
    </source>
</evidence>
<keyword evidence="6" id="KW-0256">Endoplasmic reticulum</keyword>
<feature type="compositionally biased region" description="Polar residues" evidence="11">
    <location>
        <begin position="366"/>
        <end position="386"/>
    </location>
</feature>
<dbReference type="SUPFAM" id="SSF48371">
    <property type="entry name" value="ARM repeat"/>
    <property type="match status" value="1"/>
</dbReference>
<dbReference type="Proteomes" id="UP001295794">
    <property type="component" value="Unassembled WGS sequence"/>
</dbReference>
<evidence type="ECO:0000256" key="10">
    <source>
        <dbReference type="ARBA" id="ARBA00023170"/>
    </source>
</evidence>
<organism evidence="16 17">
    <name type="scientific">Mycena citricolor</name>
    <dbReference type="NCBI Taxonomy" id="2018698"/>
    <lineage>
        <taxon>Eukaryota</taxon>
        <taxon>Fungi</taxon>
        <taxon>Dikarya</taxon>
        <taxon>Basidiomycota</taxon>
        <taxon>Agaricomycotina</taxon>
        <taxon>Agaricomycetes</taxon>
        <taxon>Agaricomycetidae</taxon>
        <taxon>Agaricales</taxon>
        <taxon>Marasmiineae</taxon>
        <taxon>Mycenaceae</taxon>
        <taxon>Mycena</taxon>
    </lineage>
</organism>
<proteinExistence type="inferred from homology"/>
<dbReference type="Pfam" id="PF14222">
    <property type="entry name" value="MOR2-PAG1_N"/>
    <property type="match status" value="1"/>
</dbReference>
<evidence type="ECO:0000313" key="16">
    <source>
        <dbReference type="EMBL" id="CAK5264681.1"/>
    </source>
</evidence>
<dbReference type="EMBL" id="CAVNYO010000066">
    <property type="protein sequence ID" value="CAK5264681.1"/>
    <property type="molecule type" value="Genomic_DNA"/>
</dbReference>
<feature type="transmembrane region" description="Helical" evidence="12">
    <location>
        <begin position="27"/>
        <end position="46"/>
    </location>
</feature>
<dbReference type="GO" id="GO:0005938">
    <property type="term" value="C:cell cortex"/>
    <property type="evidence" value="ECO:0007669"/>
    <property type="project" value="TreeGrafter"/>
</dbReference>
<feature type="region of interest" description="Disordered" evidence="11">
    <location>
        <begin position="364"/>
        <end position="463"/>
    </location>
</feature>
<evidence type="ECO:0000256" key="7">
    <source>
        <dbReference type="ARBA" id="ARBA00022989"/>
    </source>
</evidence>
<evidence type="ECO:0000259" key="15">
    <source>
        <dbReference type="Pfam" id="PF14228"/>
    </source>
</evidence>
<evidence type="ECO:0000256" key="8">
    <source>
        <dbReference type="ARBA" id="ARBA00023134"/>
    </source>
</evidence>
<evidence type="ECO:0000313" key="17">
    <source>
        <dbReference type="Proteomes" id="UP001295794"/>
    </source>
</evidence>
<dbReference type="PANTHER" id="PTHR12295">
    <property type="entry name" value="FURRY-RELATED"/>
    <property type="match status" value="1"/>
</dbReference>
<protein>
    <recommendedName>
        <fullName evidence="3">Signal recognition particle receptor subunit beta</fullName>
    </recommendedName>
</protein>
<accession>A0AAD2GW37</accession>
<dbReference type="GO" id="GO:0005789">
    <property type="term" value="C:endoplasmic reticulum membrane"/>
    <property type="evidence" value="ECO:0007669"/>
    <property type="project" value="UniProtKB-SubCell"/>
</dbReference>
<dbReference type="InterPro" id="IPR039867">
    <property type="entry name" value="Furry/Tao3/Mor2"/>
</dbReference>
<feature type="domain" description="Cell morphogenesis central region" evidence="15">
    <location>
        <begin position="1987"/>
        <end position="2149"/>
    </location>
</feature>
<keyword evidence="4 12" id="KW-0812">Transmembrane</keyword>
<evidence type="ECO:0000256" key="3">
    <source>
        <dbReference type="ARBA" id="ARBA00020256"/>
    </source>
</evidence>
<dbReference type="InterPro" id="IPR019009">
    <property type="entry name" value="SRP_receptor_beta_su"/>
</dbReference>
<dbReference type="SMART" id="SM00177">
    <property type="entry name" value="ARF"/>
    <property type="match status" value="1"/>
</dbReference>
<evidence type="ECO:0000256" key="9">
    <source>
        <dbReference type="ARBA" id="ARBA00023136"/>
    </source>
</evidence>
<keyword evidence="7 12" id="KW-1133">Transmembrane helix</keyword>
<evidence type="ECO:0000256" key="4">
    <source>
        <dbReference type="ARBA" id="ARBA00022692"/>
    </source>
</evidence>